<accession>A0ABV0QSY8</accession>
<organism evidence="1 2">
    <name type="scientific">Xenoophorus captivus</name>
    <dbReference type="NCBI Taxonomy" id="1517983"/>
    <lineage>
        <taxon>Eukaryota</taxon>
        <taxon>Metazoa</taxon>
        <taxon>Chordata</taxon>
        <taxon>Craniata</taxon>
        <taxon>Vertebrata</taxon>
        <taxon>Euteleostomi</taxon>
        <taxon>Actinopterygii</taxon>
        <taxon>Neopterygii</taxon>
        <taxon>Teleostei</taxon>
        <taxon>Neoteleostei</taxon>
        <taxon>Acanthomorphata</taxon>
        <taxon>Ovalentaria</taxon>
        <taxon>Atherinomorphae</taxon>
        <taxon>Cyprinodontiformes</taxon>
        <taxon>Goodeidae</taxon>
        <taxon>Xenoophorus</taxon>
    </lineage>
</organism>
<proteinExistence type="predicted"/>
<comment type="caution">
    <text evidence="1">The sequence shown here is derived from an EMBL/GenBank/DDBJ whole genome shotgun (WGS) entry which is preliminary data.</text>
</comment>
<keyword evidence="2" id="KW-1185">Reference proteome</keyword>
<dbReference type="Proteomes" id="UP001434883">
    <property type="component" value="Unassembled WGS sequence"/>
</dbReference>
<protein>
    <submittedName>
        <fullName evidence="1">Uncharacterized protein</fullName>
    </submittedName>
</protein>
<sequence>MFCSSAQKIRDHLQVLHSSASRFSLSLDPTFIPEFSFVVGPVFPPEPGISGTIVLVEFCEESLMVSCFRSITSSVQPFLLPGFHGYLPKLNPDIVLVHYLNVPSPEDSGKCSPLMCTLSDRHDTLRWSRDDLQSQLKPMCTEPSRTKLLSVTRVFIEELVQHILDRQRTKPQPRTHTCLCSTSQGPEQPGIFAQPFIHVSLPHINPAEVQMQKHQGYPPNICS</sequence>
<reference evidence="1 2" key="1">
    <citation type="submission" date="2021-06" db="EMBL/GenBank/DDBJ databases">
        <authorList>
            <person name="Palmer J.M."/>
        </authorList>
    </citation>
    <scope>NUCLEOTIDE SEQUENCE [LARGE SCALE GENOMIC DNA]</scope>
    <source>
        <strain evidence="1 2">XC_2019</strain>
        <tissue evidence="1">Muscle</tissue>
    </source>
</reference>
<name>A0ABV0QSY8_9TELE</name>
<gene>
    <name evidence="1" type="ORF">XENOCAPTIV_021541</name>
</gene>
<dbReference type="EMBL" id="JAHRIN010021523">
    <property type="protein sequence ID" value="MEQ2198960.1"/>
    <property type="molecule type" value="Genomic_DNA"/>
</dbReference>
<evidence type="ECO:0000313" key="2">
    <source>
        <dbReference type="Proteomes" id="UP001434883"/>
    </source>
</evidence>
<evidence type="ECO:0000313" key="1">
    <source>
        <dbReference type="EMBL" id="MEQ2198960.1"/>
    </source>
</evidence>